<feature type="region of interest" description="Disordered" evidence="1">
    <location>
        <begin position="1"/>
        <end position="41"/>
    </location>
</feature>
<dbReference type="AlphaFoldDB" id="B2SZJ7"/>
<sequence length="155" mass="17089">MATAPAQRLKVPTWRRDNHVGARRQPEHNGKSFSPGSGRHDREFAEWHRDNNQRNVAYRLHADWRASRSTRECNGSCNEYRHHHTVVGQWPFSIGPERRQPGRSNRIVKFGLAHNTWAVLAGGGASGNVDGNGSAATFSLSGGPILQSTAAVIST</sequence>
<reference evidence="2 3" key="1">
    <citation type="journal article" date="2011" name="J. Bacteriol.">
        <title>Complete genome sequence of the plant growth-promoting endophyte Burkholderia phytofirmans strain PsJN.</title>
        <authorList>
            <person name="Weilharter A."/>
            <person name="Mitter B."/>
            <person name="Shin M.V."/>
            <person name="Chain P.S."/>
            <person name="Nowak J."/>
            <person name="Sessitsch A."/>
        </authorList>
    </citation>
    <scope>NUCLEOTIDE SEQUENCE [LARGE SCALE GENOMIC DNA]</scope>
    <source>
        <strain evidence="3">DSM 17436 / LMG 22146 / PsJN</strain>
    </source>
</reference>
<proteinExistence type="predicted"/>
<evidence type="ECO:0000256" key="1">
    <source>
        <dbReference type="SAM" id="MobiDB-lite"/>
    </source>
</evidence>
<gene>
    <name evidence="2" type="ordered locus">Bphyt_2791</name>
</gene>
<dbReference type="HOGENOM" id="CLU_1692189_0_0_4"/>
<evidence type="ECO:0000313" key="3">
    <source>
        <dbReference type="Proteomes" id="UP000001739"/>
    </source>
</evidence>
<feature type="compositionally biased region" description="Basic and acidic residues" evidence="1">
    <location>
        <begin position="14"/>
        <end position="30"/>
    </location>
</feature>
<organism evidence="2 3">
    <name type="scientific">Paraburkholderia phytofirmans (strain DSM 17436 / LMG 22146 / PsJN)</name>
    <name type="common">Burkholderia phytofirmans</name>
    <dbReference type="NCBI Taxonomy" id="398527"/>
    <lineage>
        <taxon>Bacteria</taxon>
        <taxon>Pseudomonadati</taxon>
        <taxon>Pseudomonadota</taxon>
        <taxon>Betaproteobacteria</taxon>
        <taxon>Burkholderiales</taxon>
        <taxon>Burkholderiaceae</taxon>
        <taxon>Paraburkholderia</taxon>
    </lineage>
</organism>
<name>B2SZJ7_PARPJ</name>
<dbReference type="STRING" id="398527.Bphyt_2791"/>
<dbReference type="KEGG" id="bpy:Bphyt_2791"/>
<evidence type="ECO:0000313" key="2">
    <source>
        <dbReference type="EMBL" id="ACD17185.1"/>
    </source>
</evidence>
<dbReference type="Proteomes" id="UP000001739">
    <property type="component" value="Chromosome 1"/>
</dbReference>
<accession>B2SZJ7</accession>
<dbReference type="EMBL" id="CP001052">
    <property type="protein sequence ID" value="ACD17185.1"/>
    <property type="molecule type" value="Genomic_DNA"/>
</dbReference>
<protein>
    <submittedName>
        <fullName evidence="2">Uncharacterized protein</fullName>
    </submittedName>
</protein>